<dbReference type="InterPro" id="IPR024403">
    <property type="entry name" value="DHOase_cat"/>
</dbReference>
<protein>
    <submittedName>
        <fullName evidence="3">Dihydroorotase</fullName>
    </submittedName>
</protein>
<dbReference type="Pfam" id="PF12890">
    <property type="entry name" value="DHOase"/>
    <property type="match status" value="1"/>
</dbReference>
<dbReference type="CDD" id="cd01317">
    <property type="entry name" value="DHOase_IIa"/>
    <property type="match status" value="1"/>
</dbReference>
<dbReference type="InterPro" id="IPR004722">
    <property type="entry name" value="DHOase"/>
</dbReference>
<dbReference type="InterPro" id="IPR050138">
    <property type="entry name" value="DHOase/Allantoinase_Hydrolase"/>
</dbReference>
<reference evidence="4" key="1">
    <citation type="journal article" date="2019" name="Int. J. Syst. Evol. Microbiol.">
        <title>The Global Catalogue of Microorganisms (GCM) 10K type strain sequencing project: providing services to taxonomists for standard genome sequencing and annotation.</title>
        <authorList>
            <consortium name="The Broad Institute Genomics Platform"/>
            <consortium name="The Broad Institute Genome Sequencing Center for Infectious Disease"/>
            <person name="Wu L."/>
            <person name="Ma J."/>
        </authorList>
    </citation>
    <scope>NUCLEOTIDE SEQUENCE [LARGE SCALE GENOMIC DNA]</scope>
    <source>
        <strain evidence="4">JCM 31921</strain>
    </source>
</reference>
<accession>A0ABP8MUI5</accession>
<evidence type="ECO:0000313" key="3">
    <source>
        <dbReference type="EMBL" id="GAA4456225.1"/>
    </source>
</evidence>
<dbReference type="Gene3D" id="3.20.20.140">
    <property type="entry name" value="Metal-dependent hydrolases"/>
    <property type="match status" value="1"/>
</dbReference>
<evidence type="ECO:0000259" key="2">
    <source>
        <dbReference type="Pfam" id="PF12890"/>
    </source>
</evidence>
<dbReference type="Proteomes" id="UP001501410">
    <property type="component" value="Unassembled WGS sequence"/>
</dbReference>
<keyword evidence="1" id="KW-0665">Pyrimidine biosynthesis</keyword>
<organism evidence="3 4">
    <name type="scientific">Rurimicrobium arvi</name>
    <dbReference type="NCBI Taxonomy" id="2049916"/>
    <lineage>
        <taxon>Bacteria</taxon>
        <taxon>Pseudomonadati</taxon>
        <taxon>Bacteroidota</taxon>
        <taxon>Chitinophagia</taxon>
        <taxon>Chitinophagales</taxon>
        <taxon>Chitinophagaceae</taxon>
        <taxon>Rurimicrobium</taxon>
    </lineage>
</organism>
<sequence>MAILIRGAQVIDGSSSYHLKTVDILVDKGRITEIGKSLRTTAKKTIEAKGLCVSPGWVDIFADYCEPGYEHKETIQSGLRAAAAGGFTEVFVAPDTEPAMSTKAQVKFVSGQAEGNIVRIHPIGSVSHNKEGKSLAEMLDMQSAGAVAFSDGWKPVQQTNLMLKALEYVKSFDGTLIQIPQDASLAAGGLMHEGPESTRLGMPGIPAIAETIALHKDIELLRYTGSRLHVTGISSAESVDMIRKAKKEGLNISCSVTPYHLVLNDEIMRSYDAAYKVTPPIRSEQDRKALVKGLKDGTIDCIASHHHPQDWDAKTKEFDYAASGMNLQESVFPVIWNTLSEQVSAERIADALGARARVLFGLEPASIEKNHPVNLTLFSTGMETLTERPVSRSANNPFIGQRLNGSVIGIMRGEQISLTHKK</sequence>
<dbReference type="PANTHER" id="PTHR43668:SF2">
    <property type="entry name" value="ALLANTOINASE"/>
    <property type="match status" value="1"/>
</dbReference>
<evidence type="ECO:0000313" key="4">
    <source>
        <dbReference type="Proteomes" id="UP001501410"/>
    </source>
</evidence>
<dbReference type="NCBIfam" id="TIGR00857">
    <property type="entry name" value="pyrC_multi"/>
    <property type="match status" value="1"/>
</dbReference>
<dbReference type="PANTHER" id="PTHR43668">
    <property type="entry name" value="ALLANTOINASE"/>
    <property type="match status" value="1"/>
</dbReference>
<comment type="caution">
    <text evidence="3">The sequence shown here is derived from an EMBL/GenBank/DDBJ whole genome shotgun (WGS) entry which is preliminary data.</text>
</comment>
<dbReference type="InterPro" id="IPR032466">
    <property type="entry name" value="Metal_Hydrolase"/>
</dbReference>
<proteinExistence type="predicted"/>
<dbReference type="InterPro" id="IPR011059">
    <property type="entry name" value="Metal-dep_hydrolase_composite"/>
</dbReference>
<name>A0ABP8MUI5_9BACT</name>
<keyword evidence="4" id="KW-1185">Reference proteome</keyword>
<dbReference type="SUPFAM" id="SSF51556">
    <property type="entry name" value="Metallo-dependent hydrolases"/>
    <property type="match status" value="1"/>
</dbReference>
<feature type="domain" description="Dihydroorotase catalytic" evidence="2">
    <location>
        <begin position="53"/>
        <end position="238"/>
    </location>
</feature>
<dbReference type="RefSeq" id="WP_344826618.1">
    <property type="nucleotide sequence ID" value="NZ_BAABEZ010000022.1"/>
</dbReference>
<dbReference type="Gene3D" id="2.30.40.10">
    <property type="entry name" value="Urease, subunit C, domain 1"/>
    <property type="match status" value="1"/>
</dbReference>
<evidence type="ECO:0000256" key="1">
    <source>
        <dbReference type="ARBA" id="ARBA00022975"/>
    </source>
</evidence>
<dbReference type="EMBL" id="BAABEZ010000022">
    <property type="protein sequence ID" value="GAA4456225.1"/>
    <property type="molecule type" value="Genomic_DNA"/>
</dbReference>
<dbReference type="SUPFAM" id="SSF51338">
    <property type="entry name" value="Composite domain of metallo-dependent hydrolases"/>
    <property type="match status" value="1"/>
</dbReference>
<gene>
    <name evidence="3" type="ORF">GCM10023092_21180</name>
</gene>